<dbReference type="Gene3D" id="3.40.1400.10">
    <property type="entry name" value="Sugar-phosphate isomerase, RpiB/LacA/LacB"/>
    <property type="match status" value="1"/>
</dbReference>
<dbReference type="InterPro" id="IPR003500">
    <property type="entry name" value="RpiB_LacA_LacB"/>
</dbReference>
<keyword evidence="2 3" id="KW-0413">Isomerase</keyword>
<proteinExistence type="inferred from homology"/>
<gene>
    <name evidence="3" type="primary">rpiB</name>
    <name evidence="3" type="ORF">NZD86_10495</name>
</gene>
<dbReference type="InterPro" id="IPR036569">
    <property type="entry name" value="RpiB_LacA_LacB_sf"/>
</dbReference>
<dbReference type="Pfam" id="PF02502">
    <property type="entry name" value="LacAB_rpiB"/>
    <property type="match status" value="1"/>
</dbReference>
<dbReference type="InterPro" id="IPR004785">
    <property type="entry name" value="RpiB"/>
</dbReference>
<accession>A0ABY6Z7R6</accession>
<dbReference type="InterPro" id="IPR051812">
    <property type="entry name" value="SPI_LacAB/RpiB"/>
</dbReference>
<dbReference type="NCBIfam" id="TIGR00689">
    <property type="entry name" value="rpiB_lacA_lacB"/>
    <property type="match status" value="1"/>
</dbReference>
<dbReference type="NCBIfam" id="NF004051">
    <property type="entry name" value="PRK05571.1"/>
    <property type="match status" value="1"/>
</dbReference>
<dbReference type="GO" id="GO:0004751">
    <property type="term" value="F:ribose-5-phosphate isomerase activity"/>
    <property type="evidence" value="ECO:0007669"/>
    <property type="project" value="UniProtKB-EC"/>
</dbReference>
<evidence type="ECO:0000256" key="1">
    <source>
        <dbReference type="ARBA" id="ARBA00008754"/>
    </source>
</evidence>
<dbReference type="EMBL" id="CP104064">
    <property type="protein sequence ID" value="WAH38867.1"/>
    <property type="molecule type" value="Genomic_DNA"/>
</dbReference>
<dbReference type="SUPFAM" id="SSF89623">
    <property type="entry name" value="Ribose/Galactose isomerase RpiB/AlsB"/>
    <property type="match status" value="1"/>
</dbReference>
<keyword evidence="4" id="KW-1185">Reference proteome</keyword>
<evidence type="ECO:0000313" key="3">
    <source>
        <dbReference type="EMBL" id="WAH38867.1"/>
    </source>
</evidence>
<name>A0ABY6Z7R6_9BACL</name>
<comment type="similarity">
    <text evidence="1">Belongs to the LacAB/RpiB family.</text>
</comment>
<dbReference type="NCBIfam" id="TIGR01120">
    <property type="entry name" value="rpiB"/>
    <property type="match status" value="1"/>
</dbReference>
<reference evidence="3" key="1">
    <citation type="submission" date="2022-08" db="EMBL/GenBank/DDBJ databases">
        <title>Alicyclobacillus dauci DSM2870, complete genome.</title>
        <authorList>
            <person name="Wang Q."/>
            <person name="Cai R."/>
            <person name="Wang Z."/>
        </authorList>
    </citation>
    <scope>NUCLEOTIDE SEQUENCE</scope>
    <source>
        <strain evidence="3">DSM 28700</strain>
    </source>
</reference>
<dbReference type="EC" id="5.3.1.6" evidence="3"/>
<dbReference type="PANTHER" id="PTHR43732">
    <property type="entry name" value="RIBOSE 5-PHOSPHATE ISOMERASE-RELATED"/>
    <property type="match status" value="1"/>
</dbReference>
<protein>
    <submittedName>
        <fullName evidence="3">Ribose 5-phosphate isomerase B</fullName>
        <ecNumber evidence="3">5.3.1.6</ecNumber>
    </submittedName>
</protein>
<evidence type="ECO:0000313" key="4">
    <source>
        <dbReference type="Proteomes" id="UP001164803"/>
    </source>
</evidence>
<dbReference type="PANTHER" id="PTHR43732:SF1">
    <property type="entry name" value="RIBOSE 5-PHOSPHATE ISOMERASE"/>
    <property type="match status" value="1"/>
</dbReference>
<organism evidence="3 4">
    <name type="scientific">Alicyclobacillus dauci</name>
    <dbReference type="NCBI Taxonomy" id="1475485"/>
    <lineage>
        <taxon>Bacteria</taxon>
        <taxon>Bacillati</taxon>
        <taxon>Bacillota</taxon>
        <taxon>Bacilli</taxon>
        <taxon>Bacillales</taxon>
        <taxon>Alicyclobacillaceae</taxon>
        <taxon>Alicyclobacillus</taxon>
    </lineage>
</organism>
<dbReference type="PIRSF" id="PIRSF005384">
    <property type="entry name" value="RpiB_LacA_B"/>
    <property type="match status" value="1"/>
</dbReference>
<dbReference type="Proteomes" id="UP001164803">
    <property type="component" value="Chromosome"/>
</dbReference>
<evidence type="ECO:0000256" key="2">
    <source>
        <dbReference type="ARBA" id="ARBA00023235"/>
    </source>
</evidence>
<sequence length="145" mass="16145">MRGMQIAIGCDEAGYDLKQIIMQYLEYTGHETVNLGCYTKDAVDYPDVAYDVAKAVQRKQFERAILICGTGLGVAITANKVKGVRAAVCHDTYSAERARKSNNAQVLTFGARVIGPELAKSIVDVWLKSEFQVRSRGYRYMRNPS</sequence>